<dbReference type="InterPro" id="IPR050191">
    <property type="entry name" value="ATP-dep_DNA_ligase"/>
</dbReference>
<dbReference type="SUPFAM" id="SSF56091">
    <property type="entry name" value="DNA ligase/mRNA capping enzyme, catalytic domain"/>
    <property type="match status" value="1"/>
</dbReference>
<evidence type="ECO:0000256" key="8">
    <source>
        <dbReference type="ARBA" id="ARBA00022598"/>
    </source>
</evidence>
<dbReference type="PROSITE" id="PS50160">
    <property type="entry name" value="DNA_LIGASE_A3"/>
    <property type="match status" value="1"/>
</dbReference>
<dbReference type="Gene3D" id="2.40.50.140">
    <property type="entry name" value="Nucleic acid-binding proteins"/>
    <property type="match status" value="1"/>
</dbReference>
<comment type="caution">
    <text evidence="19">The sequence shown here is derived from an EMBL/GenBank/DDBJ whole genome shotgun (WGS) entry which is preliminary data.</text>
</comment>
<evidence type="ECO:0000313" key="19">
    <source>
        <dbReference type="EMBL" id="TFJ86649.1"/>
    </source>
</evidence>
<keyword evidence="15" id="KW-0234">DNA repair</keyword>
<feature type="compositionally biased region" description="Basic and acidic residues" evidence="17">
    <location>
        <begin position="296"/>
        <end position="333"/>
    </location>
</feature>
<reference evidence="19 20" key="1">
    <citation type="submission" date="2019-01" db="EMBL/GenBank/DDBJ databases">
        <title>Nuclear Genome Assembly of the Microalgal Biofuel strain Nannochloropsis salina CCMP1776.</title>
        <authorList>
            <person name="Hovde B."/>
        </authorList>
    </citation>
    <scope>NUCLEOTIDE SEQUENCE [LARGE SCALE GENOMIC DNA]</scope>
    <source>
        <strain evidence="19 20">CCMP1776</strain>
    </source>
</reference>
<evidence type="ECO:0000256" key="13">
    <source>
        <dbReference type="ARBA" id="ARBA00023235"/>
    </source>
</evidence>
<gene>
    <name evidence="19" type="ORF">NSK_002303</name>
</gene>
<dbReference type="GO" id="GO:0006273">
    <property type="term" value="P:lagging strand elongation"/>
    <property type="evidence" value="ECO:0007669"/>
    <property type="project" value="TreeGrafter"/>
</dbReference>
<keyword evidence="11 15" id="KW-0547">Nucleotide-binding</keyword>
<keyword evidence="15" id="KW-0233">DNA recombination</keyword>
<dbReference type="PANTHER" id="PTHR45674:SF9">
    <property type="entry name" value="DNA LIGASE 3"/>
    <property type="match status" value="1"/>
</dbReference>
<comment type="catalytic activity">
    <reaction evidence="1">
        <text>D-ribulose 5-phosphate = D-xylulose 5-phosphate</text>
        <dbReference type="Rhea" id="RHEA:13677"/>
        <dbReference type="ChEBI" id="CHEBI:57737"/>
        <dbReference type="ChEBI" id="CHEBI:58121"/>
        <dbReference type="EC" id="5.1.3.1"/>
    </reaction>
</comment>
<comment type="similarity">
    <text evidence="7">Belongs to the ribulose-phosphate 3-epimerase family.</text>
</comment>
<dbReference type="GO" id="GO:0005524">
    <property type="term" value="F:ATP binding"/>
    <property type="evidence" value="ECO:0007669"/>
    <property type="project" value="UniProtKB-KW"/>
</dbReference>
<dbReference type="Gene3D" id="3.20.20.70">
    <property type="entry name" value="Aldolase class I"/>
    <property type="match status" value="1"/>
</dbReference>
<dbReference type="GO" id="GO:0046872">
    <property type="term" value="F:metal ion binding"/>
    <property type="evidence" value="ECO:0007669"/>
    <property type="project" value="UniProtKB-KW"/>
</dbReference>
<dbReference type="InterPro" id="IPR016059">
    <property type="entry name" value="DNA_ligase_ATP-dep_CS"/>
</dbReference>
<feature type="region of interest" description="Disordered" evidence="17">
    <location>
        <begin position="782"/>
        <end position="804"/>
    </location>
</feature>
<dbReference type="SUPFAM" id="SSF51366">
    <property type="entry name" value="Ribulose-phoshate binding barrel"/>
    <property type="match status" value="1"/>
</dbReference>
<dbReference type="InterPro" id="IPR026019">
    <property type="entry name" value="Ribul_P_3_epim"/>
</dbReference>
<dbReference type="CDD" id="cd07969">
    <property type="entry name" value="OBF_DNA_ligase_I"/>
    <property type="match status" value="1"/>
</dbReference>
<evidence type="ECO:0000256" key="4">
    <source>
        <dbReference type="ARBA" id="ARBA00001947"/>
    </source>
</evidence>
<dbReference type="EC" id="6.5.1.1" evidence="15"/>
<dbReference type="FunFam" id="3.20.20.70:FF:000004">
    <property type="entry name" value="Ribulose-phosphate 3-epimerase"/>
    <property type="match status" value="1"/>
</dbReference>
<dbReference type="HAMAP" id="MF_02227">
    <property type="entry name" value="RPE"/>
    <property type="match status" value="1"/>
</dbReference>
<dbReference type="GO" id="GO:0003910">
    <property type="term" value="F:DNA ligase (ATP) activity"/>
    <property type="evidence" value="ECO:0007669"/>
    <property type="project" value="UniProtKB-EC"/>
</dbReference>
<dbReference type="InterPro" id="IPR000056">
    <property type="entry name" value="Ribul_P_3_epim-like"/>
</dbReference>
<keyword evidence="9" id="KW-0235">DNA replication</keyword>
<comment type="catalytic activity">
    <reaction evidence="14 15">
        <text>ATP + (deoxyribonucleotide)n-3'-hydroxyl + 5'-phospho-(deoxyribonucleotide)m = (deoxyribonucleotide)n+m + AMP + diphosphate.</text>
        <dbReference type="EC" id="6.5.1.1"/>
    </reaction>
</comment>
<evidence type="ECO:0000256" key="15">
    <source>
        <dbReference type="RuleBase" id="RU000617"/>
    </source>
</evidence>
<dbReference type="CDD" id="cd00429">
    <property type="entry name" value="RPE"/>
    <property type="match status" value="1"/>
</dbReference>
<dbReference type="InterPro" id="IPR012308">
    <property type="entry name" value="DNA_ligase_ATP-dep_N"/>
</dbReference>
<comment type="cofactor">
    <cofactor evidence="5">
        <name>Fe(2+)</name>
        <dbReference type="ChEBI" id="CHEBI:29033"/>
    </cofactor>
</comment>
<dbReference type="EMBL" id="SDOX01000008">
    <property type="protein sequence ID" value="TFJ86649.1"/>
    <property type="molecule type" value="Genomic_DNA"/>
</dbReference>
<dbReference type="NCBIfam" id="TIGR00574">
    <property type="entry name" value="dnl1"/>
    <property type="match status" value="1"/>
</dbReference>
<keyword evidence="8 15" id="KW-0436">Ligase</keyword>
<evidence type="ECO:0000256" key="7">
    <source>
        <dbReference type="ARBA" id="ARBA00009541"/>
    </source>
</evidence>
<dbReference type="SUPFAM" id="SSF117018">
    <property type="entry name" value="ATP-dependent DNA ligase DNA-binding domain"/>
    <property type="match status" value="1"/>
</dbReference>
<dbReference type="NCBIfam" id="TIGR01163">
    <property type="entry name" value="rpe"/>
    <property type="match status" value="1"/>
</dbReference>
<dbReference type="Pfam" id="PF01068">
    <property type="entry name" value="DNA_ligase_A_M"/>
    <property type="match status" value="2"/>
</dbReference>
<evidence type="ECO:0000256" key="17">
    <source>
        <dbReference type="SAM" id="MobiDB-lite"/>
    </source>
</evidence>
<dbReference type="GO" id="GO:0004750">
    <property type="term" value="F:D-ribulose-phosphate 3-epimerase activity"/>
    <property type="evidence" value="ECO:0007669"/>
    <property type="project" value="UniProtKB-EC"/>
</dbReference>
<sequence length="1082" mass="118032">MVELLTSEDEGSREKPEEEKVRLPQLDTKDRAVQDQAQARNLKEAMEELPDLENTEGNRSSPGDEGIVAQPPASTAPSSPSASALTGSPVDLPCTRYDAVSDACWSKEAPAPYLHLAWAFELLCSTTKRLTKADVLVNTFRSLIALAPSDLLPAVYLSSNKLSSSFQGIDINVGGSTVSAAVVQATGTSSEKLKQLYIELGDLGDVAQALRVRQRMLVPPSPLSIRGVYRTIVDMANMKGQGCEGRKRAMMVRLIRSCRGPEARFLVRTLVQNLRTGATLTSVLSALAMAAVMHHTGKEGGRDKSDGEGKETGKREATMGKDGGEGEGGRRRKSLELRLKEAQVAVKECYNSCPDIPRIVQALIEGGVEAMQAACSVAVGTPVKPMLAKICSGIPEMMEKYGSQPFTSEYKYDGQRAQIHLLGDRTIKIFNRHIEDMTDKYPDVAQLMRDLQEALRAPSLPPSSSASASPSPSPCLLKDVILDTELVAVDRAEGNRLLAFQTLATRGRKDVSAEGVRVQVCVFAFDLLFLNGLSYVKEPLSSRRARLYSLFGPLLERGEGGREGGFEGRFAFAAHTETNDPEKVQEFFTEALEAGCEGIMCKSLPHEYEPSKRTDSWLKVKRDYVEGLHDTLDLVPIGAWWGNGRKAGWFSPILLACFNPETDELQSLCRCMSGLTDAVYTELTAFYQEEGRLLENPKSYVRTGETCAVWFEPCQVWEIRGAELTLSPVHKAGVGIVDTQRGFSLRFPRFLKKRSDKGVEDATTAGQIAELFRMQVRRVDVDGDDKDGGRKKGGAMNDKEKEEAVEEGEEEWEDILMARLSLLACAGVAALATVAHGFVPPVPRSYTRGRMAMAAKKDFWIAPSILSADFAKLGQEVDNVLAAGADIVHFDVMDNHYVPNLTIGPMVCKALRDHGVTAPIDVHLMVSPVDRIIPDFADAGASFITFHPEATNHIDRTLQLIKSKGCKSGLVFNPATPLSLAQHVLDKVDIILLMSVNPGFGGQSFIPETLKKLKEARKMIDESGYDIRLEVDGGVGVANIKDIAEAGADFFVAGSAILKNPRTQDAYKATIDAMRAELAKVQ</sequence>
<dbReference type="InterPro" id="IPR012309">
    <property type="entry name" value="DNA_ligase_ATP-dep_C"/>
</dbReference>
<evidence type="ECO:0000256" key="5">
    <source>
        <dbReference type="ARBA" id="ARBA00001954"/>
    </source>
</evidence>
<dbReference type="InterPro" id="IPR012340">
    <property type="entry name" value="NA-bd_OB-fold"/>
</dbReference>
<feature type="domain" description="ATP-dependent DNA ligase family profile" evidence="18">
    <location>
        <begin position="513"/>
        <end position="659"/>
    </location>
</feature>
<comment type="cofactor">
    <cofactor evidence="4">
        <name>Zn(2+)</name>
        <dbReference type="ChEBI" id="CHEBI:29105"/>
    </cofactor>
</comment>
<dbReference type="PROSITE" id="PS01086">
    <property type="entry name" value="RIBUL_P_3_EPIMER_2"/>
    <property type="match status" value="1"/>
</dbReference>
<comment type="cofactor">
    <cofactor evidence="2">
        <name>Mn(2+)</name>
        <dbReference type="ChEBI" id="CHEBI:29035"/>
    </cofactor>
</comment>
<dbReference type="OrthoDB" id="1927044at2759"/>
<feature type="region of interest" description="Disordered" evidence="17">
    <location>
        <begin position="295"/>
        <end position="333"/>
    </location>
</feature>
<keyword evidence="20" id="KW-1185">Reference proteome</keyword>
<dbReference type="Pfam" id="PF04675">
    <property type="entry name" value="DNA_ligase_A_N"/>
    <property type="match status" value="1"/>
</dbReference>
<dbReference type="SUPFAM" id="SSF50249">
    <property type="entry name" value="Nucleic acid-binding proteins"/>
    <property type="match status" value="1"/>
</dbReference>
<dbReference type="PANTHER" id="PTHR45674">
    <property type="entry name" value="DNA LIGASE 1/3 FAMILY MEMBER"/>
    <property type="match status" value="1"/>
</dbReference>
<evidence type="ECO:0000313" key="20">
    <source>
        <dbReference type="Proteomes" id="UP000355283"/>
    </source>
</evidence>
<name>A0A4D9DDI1_9STRA</name>
<evidence type="ECO:0000256" key="10">
    <source>
        <dbReference type="ARBA" id="ARBA00022723"/>
    </source>
</evidence>
<evidence type="ECO:0000256" key="1">
    <source>
        <dbReference type="ARBA" id="ARBA00001782"/>
    </source>
</evidence>
<dbReference type="GO" id="GO:0005975">
    <property type="term" value="P:carbohydrate metabolic process"/>
    <property type="evidence" value="ECO:0007669"/>
    <property type="project" value="InterPro"/>
</dbReference>
<protein>
    <recommendedName>
        <fullName evidence="15">DNA ligase</fullName>
        <ecNumber evidence="15">6.5.1.1</ecNumber>
    </recommendedName>
</protein>
<keyword evidence="12 15" id="KW-0067">ATP-binding</keyword>
<feature type="compositionally biased region" description="Basic and acidic residues" evidence="17">
    <location>
        <begin position="10"/>
        <end position="33"/>
    </location>
</feature>
<evidence type="ECO:0000256" key="6">
    <source>
        <dbReference type="ARBA" id="ARBA00007572"/>
    </source>
</evidence>
<evidence type="ECO:0000256" key="9">
    <source>
        <dbReference type="ARBA" id="ARBA00022705"/>
    </source>
</evidence>
<dbReference type="CDD" id="cd07900">
    <property type="entry name" value="Adenylation_DNA_ligase_I_Euk"/>
    <property type="match status" value="1"/>
</dbReference>
<dbReference type="Gene3D" id="1.10.3260.10">
    <property type="entry name" value="DNA ligase, ATP-dependent, N-terminal domain"/>
    <property type="match status" value="1"/>
</dbReference>
<evidence type="ECO:0000256" key="3">
    <source>
        <dbReference type="ARBA" id="ARBA00001941"/>
    </source>
</evidence>
<dbReference type="FunFam" id="2.40.50.140:FF:000062">
    <property type="entry name" value="DNA ligase"/>
    <property type="match status" value="1"/>
</dbReference>
<dbReference type="NCBIfam" id="NF004076">
    <property type="entry name" value="PRK05581.1-4"/>
    <property type="match status" value="1"/>
</dbReference>
<keyword evidence="13" id="KW-0413">Isomerase</keyword>
<dbReference type="Gene3D" id="3.30.470.30">
    <property type="entry name" value="DNA ligase/mRNA capping enzyme"/>
    <property type="match status" value="1"/>
</dbReference>
<proteinExistence type="inferred from homology"/>
<dbReference type="PROSITE" id="PS01085">
    <property type="entry name" value="RIBUL_P_3_EPIMER_1"/>
    <property type="match status" value="1"/>
</dbReference>
<evidence type="ECO:0000256" key="16">
    <source>
        <dbReference type="RuleBase" id="RU004196"/>
    </source>
</evidence>
<organism evidence="19 20">
    <name type="scientific">Nannochloropsis salina CCMP1776</name>
    <dbReference type="NCBI Taxonomy" id="1027361"/>
    <lineage>
        <taxon>Eukaryota</taxon>
        <taxon>Sar</taxon>
        <taxon>Stramenopiles</taxon>
        <taxon>Ochrophyta</taxon>
        <taxon>Eustigmatophyceae</taxon>
        <taxon>Eustigmatales</taxon>
        <taxon>Monodopsidaceae</taxon>
        <taxon>Microchloropsis</taxon>
        <taxon>Microchloropsis salina</taxon>
    </lineage>
</organism>
<dbReference type="Pfam" id="PF00834">
    <property type="entry name" value="Ribul_P_3_epim"/>
    <property type="match status" value="1"/>
</dbReference>
<dbReference type="InterPro" id="IPR013785">
    <property type="entry name" value="Aldolase_TIM"/>
</dbReference>
<dbReference type="Proteomes" id="UP000355283">
    <property type="component" value="Unassembled WGS sequence"/>
</dbReference>
<dbReference type="PROSITE" id="PS00697">
    <property type="entry name" value="DNA_LIGASE_A1"/>
    <property type="match status" value="1"/>
</dbReference>
<dbReference type="GO" id="GO:0006310">
    <property type="term" value="P:DNA recombination"/>
    <property type="evidence" value="ECO:0007669"/>
    <property type="project" value="UniProtKB-KW"/>
</dbReference>
<comment type="cofactor">
    <cofactor evidence="3">
        <name>Co(2+)</name>
        <dbReference type="ChEBI" id="CHEBI:48828"/>
    </cofactor>
</comment>
<dbReference type="InterPro" id="IPR012310">
    <property type="entry name" value="DNA_ligase_ATP-dep_cent"/>
</dbReference>
<dbReference type="GO" id="GO:0005737">
    <property type="term" value="C:cytoplasm"/>
    <property type="evidence" value="ECO:0007669"/>
    <property type="project" value="UniProtKB-ARBA"/>
</dbReference>
<dbReference type="GO" id="GO:0006281">
    <property type="term" value="P:DNA repair"/>
    <property type="evidence" value="ECO:0007669"/>
    <property type="project" value="UniProtKB-KW"/>
</dbReference>
<dbReference type="InterPro" id="IPR000977">
    <property type="entry name" value="DNA_ligase_ATP-dep"/>
</dbReference>
<dbReference type="GO" id="GO:0071897">
    <property type="term" value="P:DNA biosynthetic process"/>
    <property type="evidence" value="ECO:0007669"/>
    <property type="project" value="InterPro"/>
</dbReference>
<dbReference type="InterPro" id="IPR036599">
    <property type="entry name" value="DNA_ligase_N_sf"/>
</dbReference>
<comment type="similarity">
    <text evidence="6 16">Belongs to the ATP-dependent DNA ligase family.</text>
</comment>
<accession>A0A4D9DDI1</accession>
<evidence type="ECO:0000256" key="14">
    <source>
        <dbReference type="ARBA" id="ARBA00034003"/>
    </source>
</evidence>
<keyword evidence="15" id="KW-0227">DNA damage</keyword>
<dbReference type="InterPro" id="IPR011060">
    <property type="entry name" value="RibuloseP-bd_barrel"/>
</dbReference>
<evidence type="ECO:0000256" key="12">
    <source>
        <dbReference type="ARBA" id="ARBA00022840"/>
    </source>
</evidence>
<feature type="compositionally biased region" description="Low complexity" evidence="17">
    <location>
        <begin position="69"/>
        <end position="87"/>
    </location>
</feature>
<dbReference type="GO" id="GO:0006098">
    <property type="term" value="P:pentose-phosphate shunt"/>
    <property type="evidence" value="ECO:0007669"/>
    <property type="project" value="InterPro"/>
</dbReference>
<feature type="region of interest" description="Disordered" evidence="17">
    <location>
        <begin position="1"/>
        <end position="87"/>
    </location>
</feature>
<evidence type="ECO:0000259" key="18">
    <source>
        <dbReference type="PROSITE" id="PS50160"/>
    </source>
</evidence>
<dbReference type="GO" id="GO:0003677">
    <property type="term" value="F:DNA binding"/>
    <property type="evidence" value="ECO:0007669"/>
    <property type="project" value="InterPro"/>
</dbReference>
<dbReference type="AlphaFoldDB" id="A0A4D9DDI1"/>
<keyword evidence="10" id="KW-0479">Metal-binding</keyword>
<evidence type="ECO:0000256" key="11">
    <source>
        <dbReference type="ARBA" id="ARBA00022741"/>
    </source>
</evidence>
<dbReference type="Pfam" id="PF04679">
    <property type="entry name" value="DNA_ligase_A_C"/>
    <property type="match status" value="1"/>
</dbReference>
<evidence type="ECO:0000256" key="2">
    <source>
        <dbReference type="ARBA" id="ARBA00001936"/>
    </source>
</evidence>